<evidence type="ECO:0000256" key="12">
    <source>
        <dbReference type="ARBA" id="ARBA00023157"/>
    </source>
</evidence>
<comment type="subcellular location">
    <subcellularLocation>
        <location evidence="1">Membrane</location>
        <topology evidence="1">Multi-pass membrane protein</topology>
    </subcellularLocation>
</comment>
<feature type="compositionally biased region" description="Basic residues" evidence="18">
    <location>
        <begin position="389"/>
        <end position="404"/>
    </location>
</feature>
<evidence type="ECO:0000256" key="16">
    <source>
        <dbReference type="ARBA" id="ARBA00053683"/>
    </source>
</evidence>
<keyword evidence="7" id="KW-0681">Retinal protein</keyword>
<dbReference type="PRINTS" id="PR00576">
    <property type="entry name" value="OPSINRH1RH2"/>
</dbReference>
<feature type="transmembrane region" description="Helical" evidence="19">
    <location>
        <begin position="128"/>
        <end position="149"/>
    </location>
</feature>
<keyword evidence="6 17" id="KW-0812">Transmembrane</keyword>
<dbReference type="GO" id="GO:0004930">
    <property type="term" value="F:G protein-coupled receptor activity"/>
    <property type="evidence" value="ECO:0007669"/>
    <property type="project" value="UniProtKB-KW"/>
</dbReference>
<dbReference type="GO" id="GO:0016020">
    <property type="term" value="C:membrane"/>
    <property type="evidence" value="ECO:0007669"/>
    <property type="project" value="UniProtKB-SubCell"/>
</dbReference>
<dbReference type="PROSITE" id="PS00238">
    <property type="entry name" value="OPSIN"/>
    <property type="match status" value="1"/>
</dbReference>
<keyword evidence="12" id="KW-1015">Disulfide bond</keyword>
<dbReference type="SUPFAM" id="SSF81321">
    <property type="entry name" value="Family A G protein-coupled receptor-like"/>
    <property type="match status" value="1"/>
</dbReference>
<sequence>MLNYLFNSLKWSDQRWRDWDTGNHSLASRVPPDVHHKVHRHWHQFEVPHPLWHALLGTIYLLIGMAGLTGNCLVLWIFGTSRNLRGGTNLLVMNLALADLLMMASQSPVLVANSYAMTWAFGPTACEIYGFCGALFGTVSIVTLALIALDRYNAIVNPYTGWRLSYERAVAWAAGSWAYAAVWCCPPLLGWNQYVLEGFLTSCTFDYLTEEPWSRIYVFLLFVFAYVVPLTVITVCYSLIYFSVFRHDHLLVRDNVLTKSTCWTLHRRETQLARVVVISVLFWALAWTPYAVVSLLGALSCRTALTPFSTMLPAVFAKLSTVYNPLIYAVSHPTYRQELVRRLPGVCCKLGLVKGEESPCRHHSLSSNVSRCEILSCTSSLGNIALRSFRKSRPPPHRPNRRLSRASSSPSRKTDV</sequence>
<evidence type="ECO:0000313" key="21">
    <source>
        <dbReference type="EMBL" id="KAK8404078.1"/>
    </source>
</evidence>
<dbReference type="InterPro" id="IPR000276">
    <property type="entry name" value="GPCR_Rhodpsn"/>
</dbReference>
<evidence type="ECO:0000259" key="20">
    <source>
        <dbReference type="PROSITE" id="PS50262"/>
    </source>
</evidence>
<accession>A0AAW0UY18</accession>
<dbReference type="InterPro" id="IPR001735">
    <property type="entry name" value="Opsin_RH1/RH2"/>
</dbReference>
<evidence type="ECO:0000256" key="18">
    <source>
        <dbReference type="SAM" id="MobiDB-lite"/>
    </source>
</evidence>
<reference evidence="21 22" key="1">
    <citation type="submission" date="2023-03" db="EMBL/GenBank/DDBJ databases">
        <title>High-quality genome of Scylla paramamosain provides insights in environmental adaptation.</title>
        <authorList>
            <person name="Zhang L."/>
        </authorList>
    </citation>
    <scope>NUCLEOTIDE SEQUENCE [LARGE SCALE GENOMIC DNA]</scope>
    <source>
        <strain evidence="21">LZ_2023a</strain>
        <tissue evidence="21">Muscle</tissue>
    </source>
</reference>
<feature type="transmembrane region" description="Helical" evidence="19">
    <location>
        <begin position="169"/>
        <end position="189"/>
    </location>
</feature>
<evidence type="ECO:0000256" key="2">
    <source>
        <dbReference type="ARBA" id="ARBA00010663"/>
    </source>
</evidence>
<dbReference type="GO" id="GO:0007601">
    <property type="term" value="P:visual perception"/>
    <property type="evidence" value="ECO:0007669"/>
    <property type="project" value="UniProtKB-KW"/>
</dbReference>
<comment type="function">
    <text evidence="16">Visual pigments are the light-absorbing molecules that mediate vision. They consist of an apoprotein, opsin, covalently linked to cis-retinal. This opsin produces visual pigments with maximal absorption in the blue-green region of the spectrum.</text>
</comment>
<dbReference type="GO" id="GO:0009881">
    <property type="term" value="F:photoreceptor activity"/>
    <property type="evidence" value="ECO:0007669"/>
    <property type="project" value="UniProtKB-KW"/>
</dbReference>
<dbReference type="EMBL" id="JARAKH010000005">
    <property type="protein sequence ID" value="KAK8404078.1"/>
    <property type="molecule type" value="Genomic_DNA"/>
</dbReference>
<feature type="transmembrane region" description="Helical" evidence="19">
    <location>
        <begin position="51"/>
        <end position="78"/>
    </location>
</feature>
<organism evidence="21 22">
    <name type="scientific">Scylla paramamosain</name>
    <name type="common">Mud crab</name>
    <dbReference type="NCBI Taxonomy" id="85552"/>
    <lineage>
        <taxon>Eukaryota</taxon>
        <taxon>Metazoa</taxon>
        <taxon>Ecdysozoa</taxon>
        <taxon>Arthropoda</taxon>
        <taxon>Crustacea</taxon>
        <taxon>Multicrustacea</taxon>
        <taxon>Malacostraca</taxon>
        <taxon>Eumalacostraca</taxon>
        <taxon>Eucarida</taxon>
        <taxon>Decapoda</taxon>
        <taxon>Pleocyemata</taxon>
        <taxon>Brachyura</taxon>
        <taxon>Eubrachyura</taxon>
        <taxon>Portunoidea</taxon>
        <taxon>Portunidae</taxon>
        <taxon>Portuninae</taxon>
        <taxon>Scylla</taxon>
    </lineage>
</organism>
<dbReference type="InterPro" id="IPR017452">
    <property type="entry name" value="GPCR_Rhodpsn_7TM"/>
</dbReference>
<evidence type="ECO:0000256" key="5">
    <source>
        <dbReference type="ARBA" id="ARBA00022606"/>
    </source>
</evidence>
<keyword evidence="4" id="KW-0597">Phosphoprotein</keyword>
<dbReference type="PROSITE" id="PS50262">
    <property type="entry name" value="G_PROTEIN_RECEP_F1_2"/>
    <property type="match status" value="1"/>
</dbReference>
<evidence type="ECO:0000256" key="3">
    <source>
        <dbReference type="ARBA" id="ARBA00022543"/>
    </source>
</evidence>
<evidence type="ECO:0000256" key="1">
    <source>
        <dbReference type="ARBA" id="ARBA00004141"/>
    </source>
</evidence>
<keyword evidence="5" id="KW-0716">Sensory transduction</keyword>
<feature type="transmembrane region" description="Helical" evidence="19">
    <location>
        <begin position="216"/>
        <end position="244"/>
    </location>
</feature>
<dbReference type="PRINTS" id="PR00237">
    <property type="entry name" value="GPCRRHODOPSN"/>
</dbReference>
<comment type="caution">
    <text evidence="21">The sequence shown here is derived from an EMBL/GenBank/DDBJ whole genome shotgun (WGS) entry which is preliminary data.</text>
</comment>
<dbReference type="AlphaFoldDB" id="A0AAW0UY18"/>
<evidence type="ECO:0000256" key="10">
    <source>
        <dbReference type="ARBA" id="ARBA00023040"/>
    </source>
</evidence>
<feature type="transmembrane region" description="Helical" evidence="19">
    <location>
        <begin position="275"/>
        <end position="299"/>
    </location>
</feature>
<feature type="transmembrane region" description="Helical" evidence="19">
    <location>
        <begin position="90"/>
        <end position="116"/>
    </location>
</feature>
<keyword evidence="9" id="KW-0157">Chromophore</keyword>
<dbReference type="InterPro" id="IPR027430">
    <property type="entry name" value="Retinal_BS"/>
</dbReference>
<evidence type="ECO:0000256" key="17">
    <source>
        <dbReference type="RuleBase" id="RU000688"/>
    </source>
</evidence>
<dbReference type="InterPro" id="IPR050125">
    <property type="entry name" value="GPCR_opsins"/>
</dbReference>
<dbReference type="Proteomes" id="UP001487740">
    <property type="component" value="Unassembled WGS sequence"/>
</dbReference>
<evidence type="ECO:0000256" key="4">
    <source>
        <dbReference type="ARBA" id="ARBA00022553"/>
    </source>
</evidence>
<evidence type="ECO:0000256" key="15">
    <source>
        <dbReference type="ARBA" id="ARBA00023305"/>
    </source>
</evidence>
<keyword evidence="22" id="KW-1185">Reference proteome</keyword>
<keyword evidence="14 17" id="KW-0807">Transducer</keyword>
<comment type="similarity">
    <text evidence="2 17">Belongs to the G-protein coupled receptor 1 family.</text>
</comment>
<feature type="domain" description="G-protein coupled receptors family 1 profile" evidence="20">
    <location>
        <begin position="70"/>
        <end position="328"/>
    </location>
</feature>
<keyword evidence="8 19" id="KW-1133">Transmembrane helix</keyword>
<keyword evidence="10 17" id="KW-0297">G-protein coupled receptor</keyword>
<keyword evidence="11 19" id="KW-0472">Membrane</keyword>
<dbReference type="PROSITE" id="PS00237">
    <property type="entry name" value="G_PROTEIN_RECEP_F1_1"/>
    <property type="match status" value="1"/>
</dbReference>
<protein>
    <recommendedName>
        <fullName evidence="20">G-protein coupled receptors family 1 profile domain-containing protein</fullName>
    </recommendedName>
</protein>
<keyword evidence="15" id="KW-0844">Vision</keyword>
<proteinExistence type="inferred from homology"/>
<dbReference type="Gene3D" id="1.20.1070.10">
    <property type="entry name" value="Rhodopsin 7-helix transmembrane proteins"/>
    <property type="match status" value="1"/>
</dbReference>
<evidence type="ECO:0000256" key="6">
    <source>
        <dbReference type="ARBA" id="ARBA00022692"/>
    </source>
</evidence>
<dbReference type="Pfam" id="PF00001">
    <property type="entry name" value="7tm_1"/>
    <property type="match status" value="1"/>
</dbReference>
<keyword evidence="3" id="KW-0600">Photoreceptor protein</keyword>
<dbReference type="FunFam" id="1.20.1070.10:FF:000044">
    <property type="entry name" value="Opsin, ultraviolet-sensitive"/>
    <property type="match status" value="1"/>
</dbReference>
<evidence type="ECO:0000256" key="19">
    <source>
        <dbReference type="SAM" id="Phobius"/>
    </source>
</evidence>
<evidence type="ECO:0000256" key="8">
    <source>
        <dbReference type="ARBA" id="ARBA00022989"/>
    </source>
</evidence>
<name>A0AAW0UY18_SCYPA</name>
<dbReference type="PANTHER" id="PTHR24240">
    <property type="entry name" value="OPSIN"/>
    <property type="match status" value="1"/>
</dbReference>
<evidence type="ECO:0000256" key="11">
    <source>
        <dbReference type="ARBA" id="ARBA00023136"/>
    </source>
</evidence>
<gene>
    <name evidence="21" type="ORF">O3P69_000254</name>
</gene>
<feature type="region of interest" description="Disordered" evidence="18">
    <location>
        <begin position="389"/>
        <end position="416"/>
    </location>
</feature>
<evidence type="ECO:0000256" key="9">
    <source>
        <dbReference type="ARBA" id="ARBA00022991"/>
    </source>
</evidence>
<dbReference type="EMBL" id="JARAKH010000005">
    <property type="protein sequence ID" value="KAK8404079.1"/>
    <property type="molecule type" value="Genomic_DNA"/>
</dbReference>
<evidence type="ECO:0000256" key="7">
    <source>
        <dbReference type="ARBA" id="ARBA00022925"/>
    </source>
</evidence>
<evidence type="ECO:0000256" key="14">
    <source>
        <dbReference type="ARBA" id="ARBA00023224"/>
    </source>
</evidence>
<evidence type="ECO:0000313" key="22">
    <source>
        <dbReference type="Proteomes" id="UP001487740"/>
    </source>
</evidence>
<feature type="compositionally biased region" description="Low complexity" evidence="18">
    <location>
        <begin position="405"/>
        <end position="416"/>
    </location>
</feature>
<keyword evidence="13 17" id="KW-0675">Receptor</keyword>
<dbReference type="GO" id="GO:0007602">
    <property type="term" value="P:phototransduction"/>
    <property type="evidence" value="ECO:0007669"/>
    <property type="project" value="UniProtKB-KW"/>
</dbReference>
<evidence type="ECO:0000256" key="13">
    <source>
        <dbReference type="ARBA" id="ARBA00023170"/>
    </source>
</evidence>